<evidence type="ECO:0000313" key="3">
    <source>
        <dbReference type="EMBL" id="KAA8491976.1"/>
    </source>
</evidence>
<sequence>MGETGTEGAGQPVAEAAATAAAPPTQMIGPFKYVSEWAKHHNGILFRMLRLENQIKDAGLPSVSKADIEEFKAENPVMGARYDLNKTILMRQVQVAGLVVSSFVAVFAYTRQPAALFTAGIAAVTVPAGSKPFISFYYGSYKYDQTKPNEELGKWYLRKHGITPHPYAHQYLADPSGRASPEM</sequence>
<keyword evidence="2" id="KW-0812">Transmembrane</keyword>
<name>A0A5J4YKN4_PORPP</name>
<keyword evidence="2" id="KW-1133">Transmembrane helix</keyword>
<dbReference type="AlphaFoldDB" id="A0A5J4YKN4"/>
<feature type="transmembrane region" description="Helical" evidence="2">
    <location>
        <begin position="115"/>
        <end position="138"/>
    </location>
</feature>
<keyword evidence="2" id="KW-0472">Membrane</keyword>
<reference evidence="4" key="1">
    <citation type="journal article" date="2019" name="Nat. Commun.">
        <title>Expansion of phycobilisome linker gene families in mesophilic red algae.</title>
        <authorList>
            <person name="Lee J."/>
            <person name="Kim D."/>
            <person name="Bhattacharya D."/>
            <person name="Yoon H.S."/>
        </authorList>
    </citation>
    <scope>NUCLEOTIDE SEQUENCE [LARGE SCALE GENOMIC DNA]</scope>
    <source>
        <strain evidence="4">CCMP 1328</strain>
    </source>
</reference>
<feature type="region of interest" description="Disordered" evidence="1">
    <location>
        <begin position="1"/>
        <end position="21"/>
    </location>
</feature>
<dbReference type="Proteomes" id="UP000324585">
    <property type="component" value="Unassembled WGS sequence"/>
</dbReference>
<feature type="compositionally biased region" description="Low complexity" evidence="1">
    <location>
        <begin position="9"/>
        <end position="21"/>
    </location>
</feature>
<evidence type="ECO:0008006" key="5">
    <source>
        <dbReference type="Google" id="ProtNLM"/>
    </source>
</evidence>
<comment type="caution">
    <text evidence="3">The sequence shown here is derived from an EMBL/GenBank/DDBJ whole genome shotgun (WGS) entry which is preliminary data.</text>
</comment>
<keyword evidence="4" id="KW-1185">Reference proteome</keyword>
<accession>A0A5J4YKN4</accession>
<evidence type="ECO:0000313" key="4">
    <source>
        <dbReference type="Proteomes" id="UP000324585"/>
    </source>
</evidence>
<proteinExistence type="predicted"/>
<evidence type="ECO:0000256" key="1">
    <source>
        <dbReference type="SAM" id="MobiDB-lite"/>
    </source>
</evidence>
<protein>
    <recommendedName>
        <fullName evidence="5">Transmembrane protein</fullName>
    </recommendedName>
</protein>
<feature type="transmembrane region" description="Helical" evidence="2">
    <location>
        <begin position="88"/>
        <end position="109"/>
    </location>
</feature>
<gene>
    <name evidence="3" type="ORF">FVE85_8458</name>
</gene>
<evidence type="ECO:0000256" key="2">
    <source>
        <dbReference type="SAM" id="Phobius"/>
    </source>
</evidence>
<organism evidence="3 4">
    <name type="scientific">Porphyridium purpureum</name>
    <name type="common">Red alga</name>
    <name type="synonym">Porphyridium cruentum</name>
    <dbReference type="NCBI Taxonomy" id="35688"/>
    <lineage>
        <taxon>Eukaryota</taxon>
        <taxon>Rhodophyta</taxon>
        <taxon>Bangiophyceae</taxon>
        <taxon>Porphyridiales</taxon>
        <taxon>Porphyridiaceae</taxon>
        <taxon>Porphyridium</taxon>
    </lineage>
</organism>
<dbReference type="EMBL" id="VRMN01000011">
    <property type="protein sequence ID" value="KAA8491976.1"/>
    <property type="molecule type" value="Genomic_DNA"/>
</dbReference>